<sequence length="134" mass="14498">MVCWIRVVCPKSSGCLLKAWWCFITTSRTPCTWSAGVKSSSPILSSSHQDCSAGSSSALCFSSNCWEADREVSTKSSGCTLKRVATAWYFLRSTGESPTFSSRMGTCPRDTVTRLLAARMGRSSSAGRSSTIAW</sequence>
<evidence type="ECO:0008006" key="3">
    <source>
        <dbReference type="Google" id="ProtNLM"/>
    </source>
</evidence>
<accession>A0AAV6YSF7</accession>
<dbReference type="Proteomes" id="UP000824782">
    <property type="component" value="Unassembled WGS sequence"/>
</dbReference>
<organism evidence="1 2">
    <name type="scientific">Engystomops pustulosus</name>
    <name type="common">Tungara frog</name>
    <name type="synonym">Physalaemus pustulosus</name>
    <dbReference type="NCBI Taxonomy" id="76066"/>
    <lineage>
        <taxon>Eukaryota</taxon>
        <taxon>Metazoa</taxon>
        <taxon>Chordata</taxon>
        <taxon>Craniata</taxon>
        <taxon>Vertebrata</taxon>
        <taxon>Euteleostomi</taxon>
        <taxon>Amphibia</taxon>
        <taxon>Batrachia</taxon>
        <taxon>Anura</taxon>
        <taxon>Neobatrachia</taxon>
        <taxon>Hyloidea</taxon>
        <taxon>Leptodactylidae</taxon>
        <taxon>Leiuperinae</taxon>
        <taxon>Engystomops</taxon>
    </lineage>
</organism>
<reference evidence="1" key="1">
    <citation type="thesis" date="2020" institute="ProQuest LLC" country="789 East Eisenhower Parkway, Ann Arbor, MI, USA">
        <title>Comparative Genomics and Chromosome Evolution.</title>
        <authorList>
            <person name="Mudd A.B."/>
        </authorList>
    </citation>
    <scope>NUCLEOTIDE SEQUENCE</scope>
    <source>
        <strain evidence="1">237g6f4</strain>
        <tissue evidence="1">Blood</tissue>
    </source>
</reference>
<gene>
    <name evidence="1" type="ORF">GDO81_019495</name>
</gene>
<keyword evidence="2" id="KW-1185">Reference proteome</keyword>
<comment type="caution">
    <text evidence="1">The sequence shown here is derived from an EMBL/GenBank/DDBJ whole genome shotgun (WGS) entry which is preliminary data.</text>
</comment>
<proteinExistence type="predicted"/>
<evidence type="ECO:0000313" key="2">
    <source>
        <dbReference type="Proteomes" id="UP000824782"/>
    </source>
</evidence>
<dbReference type="EMBL" id="WNYA01010819">
    <property type="protein sequence ID" value="KAG8540319.1"/>
    <property type="molecule type" value="Genomic_DNA"/>
</dbReference>
<evidence type="ECO:0000313" key="1">
    <source>
        <dbReference type="EMBL" id="KAG8540319.1"/>
    </source>
</evidence>
<protein>
    <recommendedName>
        <fullName evidence="3">Secreted protein</fullName>
    </recommendedName>
</protein>
<dbReference type="AlphaFoldDB" id="A0AAV6YSF7"/>
<name>A0AAV6YSF7_ENGPU</name>